<dbReference type="CDD" id="cd00077">
    <property type="entry name" value="HDc"/>
    <property type="match status" value="1"/>
</dbReference>
<dbReference type="PANTHER" id="PTHR45228">
    <property type="entry name" value="CYCLIC DI-GMP PHOSPHODIESTERASE TM_0186-RELATED"/>
    <property type="match status" value="1"/>
</dbReference>
<gene>
    <name evidence="4" type="ORF">OB962_06985</name>
</gene>
<keyword evidence="5" id="KW-1185">Reference proteome</keyword>
<dbReference type="SUPFAM" id="SSF109604">
    <property type="entry name" value="HD-domain/PDEase-like"/>
    <property type="match status" value="1"/>
</dbReference>
<dbReference type="InterPro" id="IPR001789">
    <property type="entry name" value="Sig_transdc_resp-reg_receiver"/>
</dbReference>
<protein>
    <submittedName>
        <fullName evidence="4">Response regulator</fullName>
    </submittedName>
</protein>
<dbReference type="Pfam" id="PF00072">
    <property type="entry name" value="Response_reg"/>
    <property type="match status" value="1"/>
</dbReference>
<dbReference type="PROSITE" id="PS50110">
    <property type="entry name" value="RESPONSE_REGULATORY"/>
    <property type="match status" value="1"/>
</dbReference>
<dbReference type="Gene3D" id="1.10.3210.10">
    <property type="entry name" value="Hypothetical protein af1432"/>
    <property type="match status" value="1"/>
</dbReference>
<evidence type="ECO:0000259" key="2">
    <source>
        <dbReference type="PROSITE" id="PS50110"/>
    </source>
</evidence>
<dbReference type="SMART" id="SM00448">
    <property type="entry name" value="REC"/>
    <property type="match status" value="1"/>
</dbReference>
<dbReference type="InterPro" id="IPR052020">
    <property type="entry name" value="Cyclic_di-GMP/3'3'-cGAMP_PDE"/>
</dbReference>
<evidence type="ECO:0000313" key="5">
    <source>
        <dbReference type="Proteomes" id="UP001168109"/>
    </source>
</evidence>
<feature type="domain" description="Response regulatory" evidence="2">
    <location>
        <begin position="12"/>
        <end position="128"/>
    </location>
</feature>
<sequence length="390" mass="42080">MEHLALDAARPVVLVVDDDTGTLNLMNALLSGRYSIKLATTGRKALEIARSDTPPDLVLLDIMMPDLDGYEVCRQLKADPQTGEIPVIFLTAMAQTEDERQGFALGAADYITKPISPPILLARIDTHLMLKRAADQLRASRHQLACQHAGQPTPQHALAQGAALLLATFAEQRALDVQSHALYTQSRLRALVCQLANQSHYRDALAGLDVELLCQAALLRDVGMLSVPEAVQCKSAPLTASERAQIARHPEWGEAAIARLARAVEGSVAAESRGADSSTDKSADEPHAGFALARVLARHHHERWDGTGYPDGLAGEAIPLAARLMAIVDVYGALLSERPHRPPFSHEEALALMMAGRGSQFDPRLLDDFVALAPILQPRAGRDGGAYRNP</sequence>
<proteinExistence type="predicted"/>
<accession>A0ABT7Q9X1</accession>
<evidence type="ECO:0000256" key="1">
    <source>
        <dbReference type="PROSITE-ProRule" id="PRU00169"/>
    </source>
</evidence>
<dbReference type="PANTHER" id="PTHR45228:SF5">
    <property type="entry name" value="CYCLIC DI-GMP PHOSPHODIESTERASE VC_1348-RELATED"/>
    <property type="match status" value="1"/>
</dbReference>
<organism evidence="4 5">
    <name type="scientific">Aeromonas piscicola</name>
    <dbReference type="NCBI Taxonomy" id="600645"/>
    <lineage>
        <taxon>Bacteria</taxon>
        <taxon>Pseudomonadati</taxon>
        <taxon>Pseudomonadota</taxon>
        <taxon>Gammaproteobacteria</taxon>
        <taxon>Aeromonadales</taxon>
        <taxon>Aeromonadaceae</taxon>
        <taxon>Aeromonas</taxon>
    </lineage>
</organism>
<feature type="domain" description="HD-GYP" evidence="3">
    <location>
        <begin position="155"/>
        <end position="385"/>
    </location>
</feature>
<dbReference type="Proteomes" id="UP001168109">
    <property type="component" value="Unassembled WGS sequence"/>
</dbReference>
<dbReference type="InterPro" id="IPR037522">
    <property type="entry name" value="HD_GYP_dom"/>
</dbReference>
<feature type="modified residue" description="4-aspartylphosphate" evidence="1">
    <location>
        <position position="61"/>
    </location>
</feature>
<dbReference type="InterPro" id="IPR011006">
    <property type="entry name" value="CheY-like_superfamily"/>
</dbReference>
<dbReference type="PROSITE" id="PS51832">
    <property type="entry name" value="HD_GYP"/>
    <property type="match status" value="1"/>
</dbReference>
<dbReference type="Gene3D" id="3.40.50.2300">
    <property type="match status" value="1"/>
</dbReference>
<reference evidence="4" key="1">
    <citation type="submission" date="2024-05" db="EMBL/GenBank/DDBJ databases">
        <title>WGS of Aeromonas isolates.</title>
        <authorList>
            <person name="Lee H."/>
        </authorList>
    </citation>
    <scope>NUCLEOTIDE SEQUENCE</scope>
    <source>
        <strain evidence="4">LP308</strain>
    </source>
</reference>
<evidence type="ECO:0000259" key="3">
    <source>
        <dbReference type="PROSITE" id="PS51832"/>
    </source>
</evidence>
<dbReference type="SUPFAM" id="SSF52172">
    <property type="entry name" value="CheY-like"/>
    <property type="match status" value="1"/>
</dbReference>
<dbReference type="EMBL" id="JAOPLU010000002">
    <property type="protein sequence ID" value="MDM5130747.1"/>
    <property type="molecule type" value="Genomic_DNA"/>
</dbReference>
<name>A0ABT7Q9X1_9GAMM</name>
<keyword evidence="1" id="KW-0597">Phosphoprotein</keyword>
<comment type="caution">
    <text evidence="4">The sequence shown here is derived from an EMBL/GenBank/DDBJ whole genome shotgun (WGS) entry which is preliminary data.</text>
</comment>
<dbReference type="Pfam" id="PF13487">
    <property type="entry name" value="HD_5"/>
    <property type="match status" value="1"/>
</dbReference>
<evidence type="ECO:0000313" key="4">
    <source>
        <dbReference type="EMBL" id="MDM5130747.1"/>
    </source>
</evidence>
<dbReference type="RefSeq" id="WP_290041702.1">
    <property type="nucleotide sequence ID" value="NZ_JAOPLU010000002.1"/>
</dbReference>
<dbReference type="InterPro" id="IPR003607">
    <property type="entry name" value="HD/PDEase_dom"/>
</dbReference>